<feature type="domain" description="Penicillin-binding protein transpeptidase" evidence="29">
    <location>
        <begin position="473"/>
        <end position="795"/>
    </location>
</feature>
<keyword evidence="16" id="KW-0133">Cell shape</keyword>
<dbReference type="EC" id="3.4.16.4" evidence="6"/>
<keyword evidence="22" id="KW-0511">Multifunctional enzyme</keyword>
<dbReference type="GO" id="GO:0008360">
    <property type="term" value="P:regulation of cell shape"/>
    <property type="evidence" value="ECO:0007669"/>
    <property type="project" value="UniProtKB-KW"/>
</dbReference>
<dbReference type="GO" id="GO:0046677">
    <property type="term" value="P:response to antibiotic"/>
    <property type="evidence" value="ECO:0007669"/>
    <property type="project" value="UniProtKB-KW"/>
</dbReference>
<dbReference type="GO" id="GO:0030288">
    <property type="term" value="C:outer membrane-bounded periplasmic space"/>
    <property type="evidence" value="ECO:0007669"/>
    <property type="project" value="TreeGrafter"/>
</dbReference>
<dbReference type="OrthoDB" id="9766909at2"/>
<evidence type="ECO:0000259" key="30">
    <source>
        <dbReference type="Pfam" id="PF00912"/>
    </source>
</evidence>
<evidence type="ECO:0000256" key="8">
    <source>
        <dbReference type="ARBA" id="ARBA00022475"/>
    </source>
</evidence>
<dbReference type="STRING" id="391936.S7S_01680"/>
<feature type="domain" description="Penicillin-binding protein OB-like" evidence="31">
    <location>
        <begin position="372"/>
        <end position="469"/>
    </location>
</feature>
<dbReference type="InterPro" id="IPR001460">
    <property type="entry name" value="PCN-bd_Tpept"/>
</dbReference>
<dbReference type="EC" id="2.4.99.28" evidence="25"/>
<keyword evidence="20" id="KW-0472">Membrane</keyword>
<feature type="region of interest" description="Disordered" evidence="28">
    <location>
        <begin position="326"/>
        <end position="364"/>
    </location>
</feature>
<comment type="catalytic activity">
    <reaction evidence="26">
        <text>[GlcNAc-(1-&gt;4)-Mur2Ac(oyl-L-Ala-gamma-D-Glu-L-Lys-D-Ala-D-Ala)](n)-di-trans,octa-cis-undecaprenyl diphosphate + beta-D-GlcNAc-(1-&gt;4)-Mur2Ac(oyl-L-Ala-gamma-D-Glu-L-Lys-D-Ala-D-Ala)-di-trans,octa-cis-undecaprenyl diphosphate = [GlcNAc-(1-&gt;4)-Mur2Ac(oyl-L-Ala-gamma-D-Glu-L-Lys-D-Ala-D-Ala)](n+1)-di-trans,octa-cis-undecaprenyl diphosphate + di-trans,octa-cis-undecaprenyl diphosphate + H(+)</text>
        <dbReference type="Rhea" id="RHEA:23708"/>
        <dbReference type="Rhea" id="RHEA-COMP:9602"/>
        <dbReference type="Rhea" id="RHEA-COMP:9603"/>
        <dbReference type="ChEBI" id="CHEBI:15378"/>
        <dbReference type="ChEBI" id="CHEBI:58405"/>
        <dbReference type="ChEBI" id="CHEBI:60033"/>
        <dbReference type="ChEBI" id="CHEBI:78435"/>
        <dbReference type="EC" id="2.4.99.28"/>
    </reaction>
</comment>
<organism evidence="32 33">
    <name type="scientific">Isoalcanivorax pacificus W11-5</name>
    <dbReference type="NCBI Taxonomy" id="391936"/>
    <lineage>
        <taxon>Bacteria</taxon>
        <taxon>Pseudomonadati</taxon>
        <taxon>Pseudomonadota</taxon>
        <taxon>Gammaproteobacteria</taxon>
        <taxon>Oceanospirillales</taxon>
        <taxon>Alcanivoracaceae</taxon>
        <taxon>Isoalcanivorax</taxon>
    </lineage>
</organism>
<keyword evidence="18" id="KW-0573">Peptidoglycan synthesis</keyword>
<keyword evidence="33" id="KW-1185">Reference proteome</keyword>
<dbReference type="EMBL" id="CP004387">
    <property type="protein sequence ID" value="AJD46760.1"/>
    <property type="molecule type" value="Genomic_DNA"/>
</dbReference>
<reference evidence="32 33" key="1">
    <citation type="journal article" date="2012" name="J. Bacteriol.">
        <title>Genome sequence of an alkane-degrading bacterium, Alcanivorax pacificus type strain W11-5, isolated from deep sea sediment.</title>
        <authorList>
            <person name="Lai Q."/>
            <person name="Shao Z."/>
        </authorList>
    </citation>
    <scope>NUCLEOTIDE SEQUENCE [LARGE SCALE GENOMIC DNA]</scope>
    <source>
        <strain evidence="32 33">W11-5</strain>
    </source>
</reference>
<evidence type="ECO:0000256" key="21">
    <source>
        <dbReference type="ARBA" id="ARBA00023251"/>
    </source>
</evidence>
<dbReference type="PANTHER" id="PTHR32282">
    <property type="entry name" value="BINDING PROTEIN TRANSPEPTIDASE, PUTATIVE-RELATED"/>
    <property type="match status" value="1"/>
</dbReference>
<dbReference type="GO" id="GO:0008658">
    <property type="term" value="F:penicillin binding"/>
    <property type="evidence" value="ECO:0007669"/>
    <property type="project" value="InterPro"/>
</dbReference>
<evidence type="ECO:0000256" key="9">
    <source>
        <dbReference type="ARBA" id="ARBA00022519"/>
    </source>
</evidence>
<dbReference type="HOGENOM" id="CLU_006354_2_4_6"/>
<keyword evidence="9" id="KW-0997">Cell inner membrane</keyword>
<evidence type="ECO:0000256" key="10">
    <source>
        <dbReference type="ARBA" id="ARBA00022645"/>
    </source>
</evidence>
<evidence type="ECO:0000313" key="32">
    <source>
        <dbReference type="EMBL" id="AJD46760.1"/>
    </source>
</evidence>
<comment type="pathway">
    <text evidence="3">Cell wall biogenesis; peptidoglycan biosynthesis.</text>
</comment>
<protein>
    <recommendedName>
        <fullName evidence="7">Penicillin-binding protein 1A</fullName>
        <ecNumber evidence="25">2.4.99.28</ecNumber>
        <ecNumber evidence="6">3.4.16.4</ecNumber>
    </recommendedName>
</protein>
<dbReference type="InterPro" id="IPR012340">
    <property type="entry name" value="NA-bd_OB-fold"/>
</dbReference>
<evidence type="ECO:0000256" key="4">
    <source>
        <dbReference type="ARBA" id="ARBA00007090"/>
    </source>
</evidence>
<dbReference type="GO" id="GO:0009252">
    <property type="term" value="P:peptidoglycan biosynthetic process"/>
    <property type="evidence" value="ECO:0007669"/>
    <property type="project" value="UniProtKB-UniPathway"/>
</dbReference>
<keyword evidence="12" id="KW-0328">Glycosyltransferase</keyword>
<dbReference type="UniPathway" id="UPA00219"/>
<gene>
    <name evidence="32" type="ORF">S7S_01680</name>
</gene>
<dbReference type="Pfam" id="PF00912">
    <property type="entry name" value="Transgly"/>
    <property type="match status" value="1"/>
</dbReference>
<evidence type="ECO:0000256" key="11">
    <source>
        <dbReference type="ARBA" id="ARBA00022670"/>
    </source>
</evidence>
<proteinExistence type="inferred from homology"/>
<evidence type="ECO:0000256" key="24">
    <source>
        <dbReference type="ARBA" id="ARBA00034000"/>
    </source>
</evidence>
<dbReference type="SUPFAM" id="SSF56601">
    <property type="entry name" value="beta-lactamase/transpeptidase-like"/>
    <property type="match status" value="1"/>
</dbReference>
<comment type="subcellular location">
    <subcellularLocation>
        <location evidence="2">Cell inner membrane</location>
        <topology evidence="2">Single-pass type II membrane protein</topology>
    </subcellularLocation>
</comment>
<dbReference type="GO" id="GO:0071555">
    <property type="term" value="P:cell wall organization"/>
    <property type="evidence" value="ECO:0007669"/>
    <property type="project" value="UniProtKB-KW"/>
</dbReference>
<dbReference type="SUPFAM" id="SSF53955">
    <property type="entry name" value="Lysozyme-like"/>
    <property type="match status" value="1"/>
</dbReference>
<dbReference type="InterPro" id="IPR036950">
    <property type="entry name" value="PBP_transglycosylase"/>
</dbReference>
<evidence type="ECO:0000256" key="18">
    <source>
        <dbReference type="ARBA" id="ARBA00022984"/>
    </source>
</evidence>
<evidence type="ECO:0000313" key="33">
    <source>
        <dbReference type="Proteomes" id="UP000006764"/>
    </source>
</evidence>
<comment type="similarity">
    <text evidence="5">In the N-terminal section; belongs to the glycosyltransferase 51 family.</text>
</comment>
<dbReference type="GO" id="GO:0005886">
    <property type="term" value="C:plasma membrane"/>
    <property type="evidence" value="ECO:0007669"/>
    <property type="project" value="UniProtKB-SubCell"/>
</dbReference>
<keyword evidence="13" id="KW-0808">Transferase</keyword>
<feature type="compositionally biased region" description="Low complexity" evidence="28">
    <location>
        <begin position="342"/>
        <end position="354"/>
    </location>
</feature>
<dbReference type="Pfam" id="PF17092">
    <property type="entry name" value="PCB_OB"/>
    <property type="match status" value="1"/>
</dbReference>
<evidence type="ECO:0000256" key="15">
    <source>
        <dbReference type="ARBA" id="ARBA00022801"/>
    </source>
</evidence>
<evidence type="ECO:0000256" key="13">
    <source>
        <dbReference type="ARBA" id="ARBA00022679"/>
    </source>
</evidence>
<feature type="compositionally biased region" description="Acidic residues" evidence="28">
    <location>
        <begin position="861"/>
        <end position="872"/>
    </location>
</feature>
<evidence type="ECO:0000256" key="5">
    <source>
        <dbReference type="ARBA" id="ARBA00007739"/>
    </source>
</evidence>
<keyword evidence="8" id="KW-1003">Cell membrane</keyword>
<comment type="similarity">
    <text evidence="4">In the C-terminal section; belongs to the transpeptidase family.</text>
</comment>
<dbReference type="Gene3D" id="2.40.50.140">
    <property type="entry name" value="Nucleic acid-binding proteins"/>
    <property type="match status" value="1"/>
</dbReference>
<evidence type="ECO:0000259" key="31">
    <source>
        <dbReference type="Pfam" id="PF17092"/>
    </source>
</evidence>
<comment type="function">
    <text evidence="1">Cell wall formation. Synthesis of cross-linked peptidoglycan from the lipid intermediates. The enzyme has a penicillin-insensitive transglycosylase N-terminal domain (formation of linear glycan strands) and a penicillin-sensitive transpeptidase C-terminal domain (cross-linking of the peptide subunits).</text>
</comment>
<keyword evidence="14" id="KW-0812">Transmembrane</keyword>
<name>A0A0B4XJ81_9GAMM</name>
<keyword evidence="10" id="KW-0121">Carboxypeptidase</keyword>
<evidence type="ECO:0000256" key="1">
    <source>
        <dbReference type="ARBA" id="ARBA00002624"/>
    </source>
</evidence>
<dbReference type="GO" id="GO:0006508">
    <property type="term" value="P:proteolysis"/>
    <property type="evidence" value="ECO:0007669"/>
    <property type="project" value="UniProtKB-KW"/>
</dbReference>
<comment type="pathway">
    <text evidence="27">Glycan biosynthesis.</text>
</comment>
<feature type="region of interest" description="Disordered" evidence="28">
    <location>
        <begin position="849"/>
        <end position="872"/>
    </location>
</feature>
<keyword evidence="11" id="KW-0645">Protease</keyword>
<evidence type="ECO:0000256" key="19">
    <source>
        <dbReference type="ARBA" id="ARBA00022989"/>
    </source>
</evidence>
<keyword evidence="21" id="KW-0046">Antibiotic resistance</keyword>
<evidence type="ECO:0000256" key="2">
    <source>
        <dbReference type="ARBA" id="ARBA00004249"/>
    </source>
</evidence>
<accession>A0A0B4XJ81</accession>
<dbReference type="RefSeq" id="WP_052269180.1">
    <property type="nucleotide sequence ID" value="NZ_CP004387.1"/>
</dbReference>
<evidence type="ECO:0000256" key="3">
    <source>
        <dbReference type="ARBA" id="ARBA00004752"/>
    </source>
</evidence>
<feature type="domain" description="Glycosyl transferase family 51" evidence="30">
    <location>
        <begin position="59"/>
        <end position="233"/>
    </location>
</feature>
<keyword evidence="17" id="KW-0735">Signal-anchor</keyword>
<evidence type="ECO:0000256" key="20">
    <source>
        <dbReference type="ARBA" id="ARBA00023136"/>
    </source>
</evidence>
<dbReference type="Gene3D" id="1.10.3810.10">
    <property type="entry name" value="Biosynthetic peptidoglycan transglycosylase-like"/>
    <property type="match status" value="1"/>
</dbReference>
<dbReference type="InterPro" id="IPR023346">
    <property type="entry name" value="Lysozyme-like_dom_sf"/>
</dbReference>
<evidence type="ECO:0000256" key="22">
    <source>
        <dbReference type="ARBA" id="ARBA00023268"/>
    </source>
</evidence>
<dbReference type="GO" id="GO:0009002">
    <property type="term" value="F:serine-type D-Ala-D-Ala carboxypeptidase activity"/>
    <property type="evidence" value="ECO:0007669"/>
    <property type="project" value="UniProtKB-EC"/>
</dbReference>
<evidence type="ECO:0000259" key="29">
    <source>
        <dbReference type="Pfam" id="PF00905"/>
    </source>
</evidence>
<comment type="catalytic activity">
    <reaction evidence="24">
        <text>Preferential cleavage: (Ac)2-L-Lys-D-Ala-|-D-Ala. Also transpeptidation of peptidyl-alanyl moieties that are N-acyl substituents of D-alanine.</text>
        <dbReference type="EC" id="3.4.16.4"/>
    </reaction>
</comment>
<evidence type="ECO:0000256" key="17">
    <source>
        <dbReference type="ARBA" id="ARBA00022968"/>
    </source>
</evidence>
<evidence type="ECO:0000256" key="25">
    <source>
        <dbReference type="ARBA" id="ARBA00044770"/>
    </source>
</evidence>
<dbReference type="InterPro" id="IPR001264">
    <property type="entry name" value="Glyco_trans_51"/>
</dbReference>
<dbReference type="FunFam" id="1.10.3810.10:FF:000003">
    <property type="entry name" value="Penicillin-binding protein 1a"/>
    <property type="match status" value="1"/>
</dbReference>
<evidence type="ECO:0000256" key="7">
    <source>
        <dbReference type="ARBA" id="ARBA00018638"/>
    </source>
</evidence>
<dbReference type="GO" id="GO:0008955">
    <property type="term" value="F:peptidoglycan glycosyltransferase activity"/>
    <property type="evidence" value="ECO:0007669"/>
    <property type="project" value="UniProtKB-EC"/>
</dbReference>
<evidence type="ECO:0000256" key="6">
    <source>
        <dbReference type="ARBA" id="ARBA00012448"/>
    </source>
</evidence>
<dbReference type="PANTHER" id="PTHR32282:SF27">
    <property type="entry name" value="PENICILLIN-BINDING PROTEIN 1A"/>
    <property type="match status" value="1"/>
</dbReference>
<sequence>MLLTKTWFRLLLAAILVAASGVAMILSASFLYLGPHLPPASQLREITFQIPLRIYSREGDLIGEYGEQRRTPIKFEQIPQDFIQALTSAEDERFFRHNGVDLKGLTRAASELVRYREIRSGGSTITMQVARNFFLSQDQTFLRKFNEIVLALQIENILTKEDIFELYVNKIFLGRRAYGIEAAAQVYYGKPLNDLNLAQLAMIAGLPKAPSAYNPLSNPQRALTRRNWILERMLERGRISQEEYDLAVSAPITARQHSASLAVEGSYIAEMARQEALALLGPRIYTDGIRVTTTLDSTMQQAAVSSLRHGLHVYDERHGWRGPEARVDISELPPLPTDTAVQSASEAEASQPASDSEDSAPQRLDLRGIPASIVEWTKALRGYQRIGELEPALVADVHTDRVRLVLLNGRLAELPWAQMQWAKPYINPSVVGSAPTKPAEVVSPGDIVRLRPVRGEHDEPVWRLAQIPAAQAALVAIDPANGAIRALQGGYSFSLSNYNRALQAQRQAGSVFKPFVYAAGLERGITPATIFNDAPIVFQDDNLEEAWRPTGASSRFYGPTRVREALYRSLNLVSIRLLQQVGIGNTLKTLGDFGMPTQRFARDLSVALGSAAVTPLEMASSYGVFANGGFYAPAWFISDIRDNEGNLLWQAPEVVLCEPEDCGVNVSPASLASAPPSDEDAIASPITTDTGEDESAPMIPPAPEQVWRPRAVDARTIWLMDSMLRDVVRRGTAGQARALERPDLAGKTGSTNDHIDAWFSGYTPGGLVAITWVGFDNPATLGNGEYGGRVALPIWIDFMREALPEVPEALLPQPPGIVSARINPDNGLRARPGDDKAIFEYFRSENVPEMDDSLSVPGYDGPEEQVLPEDLF</sequence>
<evidence type="ECO:0000256" key="26">
    <source>
        <dbReference type="ARBA" id="ARBA00049902"/>
    </source>
</evidence>
<keyword evidence="19" id="KW-1133">Transmembrane helix</keyword>
<evidence type="ECO:0000256" key="12">
    <source>
        <dbReference type="ARBA" id="ARBA00022676"/>
    </source>
</evidence>
<dbReference type="NCBIfam" id="TIGR02074">
    <property type="entry name" value="PBP_1a_fam"/>
    <property type="match status" value="1"/>
</dbReference>
<dbReference type="KEGG" id="apac:S7S_01680"/>
<evidence type="ECO:0000256" key="23">
    <source>
        <dbReference type="ARBA" id="ARBA00023316"/>
    </source>
</evidence>
<dbReference type="InterPro" id="IPR012338">
    <property type="entry name" value="Beta-lactam/transpept-like"/>
</dbReference>
<keyword evidence="23" id="KW-0961">Cell wall biogenesis/degradation</keyword>
<evidence type="ECO:0000256" key="16">
    <source>
        <dbReference type="ARBA" id="ARBA00022960"/>
    </source>
</evidence>
<evidence type="ECO:0000256" key="28">
    <source>
        <dbReference type="SAM" id="MobiDB-lite"/>
    </source>
</evidence>
<dbReference type="AlphaFoldDB" id="A0A0B4XJ81"/>
<evidence type="ECO:0000256" key="27">
    <source>
        <dbReference type="ARBA" id="ARBA00060592"/>
    </source>
</evidence>
<dbReference type="Gene3D" id="3.40.710.10">
    <property type="entry name" value="DD-peptidase/beta-lactamase superfamily"/>
    <property type="match status" value="2"/>
</dbReference>
<dbReference type="Proteomes" id="UP000006764">
    <property type="component" value="Chromosome"/>
</dbReference>
<dbReference type="InterPro" id="IPR031376">
    <property type="entry name" value="PCB_OB"/>
</dbReference>
<evidence type="ECO:0000256" key="14">
    <source>
        <dbReference type="ARBA" id="ARBA00022692"/>
    </source>
</evidence>
<dbReference type="Pfam" id="PF00905">
    <property type="entry name" value="Transpeptidase"/>
    <property type="match status" value="1"/>
</dbReference>
<keyword evidence="15" id="KW-0378">Hydrolase</keyword>
<dbReference type="InterPro" id="IPR050396">
    <property type="entry name" value="Glycosyltr_51/Transpeptidase"/>
</dbReference>